<evidence type="ECO:0000259" key="3">
    <source>
        <dbReference type="SMART" id="SM00829"/>
    </source>
</evidence>
<dbReference type="InterPro" id="IPR020843">
    <property type="entry name" value="ER"/>
</dbReference>
<protein>
    <submittedName>
        <fullName evidence="4">Zinc-binding dehydrogenase</fullName>
    </submittedName>
</protein>
<evidence type="ECO:0000256" key="1">
    <source>
        <dbReference type="ARBA" id="ARBA00022857"/>
    </source>
</evidence>
<dbReference type="AlphaFoldDB" id="A0A5R8Y525"/>
<dbReference type="InterPro" id="IPR002364">
    <property type="entry name" value="Quin_OxRdtase/zeta-crystal_CS"/>
</dbReference>
<evidence type="ECO:0000256" key="2">
    <source>
        <dbReference type="ARBA" id="ARBA00023002"/>
    </source>
</evidence>
<evidence type="ECO:0000313" key="4">
    <source>
        <dbReference type="EMBL" id="TLP41166.1"/>
    </source>
</evidence>
<dbReference type="RefSeq" id="WP_138151568.1">
    <property type="nucleotide sequence ID" value="NZ_VANU01000001.1"/>
</dbReference>
<dbReference type="GO" id="GO:0016651">
    <property type="term" value="F:oxidoreductase activity, acting on NAD(P)H"/>
    <property type="evidence" value="ECO:0007669"/>
    <property type="project" value="TreeGrafter"/>
</dbReference>
<keyword evidence="2" id="KW-0560">Oxidoreductase</keyword>
<evidence type="ECO:0000313" key="5">
    <source>
        <dbReference type="Proteomes" id="UP000308901"/>
    </source>
</evidence>
<gene>
    <name evidence="4" type="ORF">FDK22_03845</name>
</gene>
<dbReference type="SMART" id="SM00829">
    <property type="entry name" value="PKS_ER"/>
    <property type="match status" value="1"/>
</dbReference>
<name>A0A5R8Y525_9BACT</name>
<comment type="caution">
    <text evidence="4">The sequence shown here is derived from an EMBL/GenBank/DDBJ whole genome shotgun (WGS) entry which is preliminary data.</text>
</comment>
<dbReference type="InterPro" id="IPR036291">
    <property type="entry name" value="NAD(P)-bd_dom_sf"/>
</dbReference>
<dbReference type="Gene3D" id="3.40.50.720">
    <property type="entry name" value="NAD(P)-binding Rossmann-like Domain"/>
    <property type="match status" value="1"/>
</dbReference>
<keyword evidence="1" id="KW-0521">NADP</keyword>
<dbReference type="GO" id="GO:0070402">
    <property type="term" value="F:NADPH binding"/>
    <property type="evidence" value="ECO:0007669"/>
    <property type="project" value="TreeGrafter"/>
</dbReference>
<proteinExistence type="predicted"/>
<dbReference type="Pfam" id="PF08240">
    <property type="entry name" value="ADH_N"/>
    <property type="match status" value="1"/>
</dbReference>
<dbReference type="PANTHER" id="PTHR48106:SF18">
    <property type="entry name" value="QUINONE OXIDOREDUCTASE PIG3"/>
    <property type="match status" value="1"/>
</dbReference>
<dbReference type="Gene3D" id="3.90.180.10">
    <property type="entry name" value="Medium-chain alcohol dehydrogenases, catalytic domain"/>
    <property type="match status" value="1"/>
</dbReference>
<dbReference type="InterPro" id="IPR011032">
    <property type="entry name" value="GroES-like_sf"/>
</dbReference>
<dbReference type="InterPro" id="IPR013154">
    <property type="entry name" value="ADH-like_N"/>
</dbReference>
<dbReference type="InterPro" id="IPR013149">
    <property type="entry name" value="ADH-like_C"/>
</dbReference>
<dbReference type="PROSITE" id="PS01162">
    <property type="entry name" value="QOR_ZETA_CRYSTAL"/>
    <property type="match status" value="1"/>
</dbReference>
<dbReference type="Proteomes" id="UP000308901">
    <property type="component" value="Unassembled WGS sequence"/>
</dbReference>
<dbReference type="GO" id="GO:0008270">
    <property type="term" value="F:zinc ion binding"/>
    <property type="evidence" value="ECO:0007669"/>
    <property type="project" value="InterPro"/>
</dbReference>
<dbReference type="PANTHER" id="PTHR48106">
    <property type="entry name" value="QUINONE OXIDOREDUCTASE PIG3-RELATED"/>
    <property type="match status" value="1"/>
</dbReference>
<dbReference type="EMBL" id="VANU01000001">
    <property type="protein sequence ID" value="TLP41166.1"/>
    <property type="molecule type" value="Genomic_DNA"/>
</dbReference>
<accession>A0A5R8Y525</accession>
<dbReference type="SUPFAM" id="SSF50129">
    <property type="entry name" value="GroES-like"/>
    <property type="match status" value="1"/>
</dbReference>
<sequence>MKNKTMKAMVLTGHGDINKIEYKDVAIPKPKKGEVLVEVHATAKNNTDRKARIGVYGVDDKNKDEITSFDMSGNNTFTFPRIQGADIVGTIVEVGFGVSTSRIGKKGLIDFNIYLDPEKNDNLNLTPDYIGHGCNGGFAEYVVVPDENFYNMSNLDISDAQLASLGMCSYQTGLRMLNASRVKEGDLVLVSGASGGVGTALIQMCRILGAIPYALSSKEKEAQLLKIGAEKVIDRADINSLNQRVLEATNGKAIDAVMDMVGGDYTNVFLDCMITDMKNKDDYPRLSIAGASGDNITQIMWSKIYLYQIEIHGVSHGTRNEVKQLMKWIREGKLKPMLHATFKLSNLHKCEEYFANRSNNYLGKVVVVPDSKWDEYGKEFALKDSL</sequence>
<dbReference type="OrthoDB" id="9808651at2"/>
<keyword evidence="5" id="KW-1185">Reference proteome</keyword>
<dbReference type="SUPFAM" id="SSF51735">
    <property type="entry name" value="NAD(P)-binding Rossmann-fold domains"/>
    <property type="match status" value="1"/>
</dbReference>
<organism evidence="4 5">
    <name type="scientific">Arcobacter arenosus</name>
    <dbReference type="NCBI Taxonomy" id="2576037"/>
    <lineage>
        <taxon>Bacteria</taxon>
        <taxon>Pseudomonadati</taxon>
        <taxon>Campylobacterota</taxon>
        <taxon>Epsilonproteobacteria</taxon>
        <taxon>Campylobacterales</taxon>
        <taxon>Arcobacteraceae</taxon>
        <taxon>Arcobacter</taxon>
    </lineage>
</organism>
<dbReference type="Pfam" id="PF00107">
    <property type="entry name" value="ADH_zinc_N"/>
    <property type="match status" value="1"/>
</dbReference>
<reference evidence="4 5" key="1">
    <citation type="submission" date="2019-05" db="EMBL/GenBank/DDBJ databases">
        <title>Arcobacter sp. nov., isolated from sea sediment.</title>
        <authorList>
            <person name="Kim W."/>
        </authorList>
    </citation>
    <scope>NUCLEOTIDE SEQUENCE [LARGE SCALE GENOMIC DNA]</scope>
    <source>
        <strain evidence="4 5">CAU 1517</strain>
    </source>
</reference>
<feature type="domain" description="Enoyl reductase (ER)" evidence="3">
    <location>
        <begin position="15"/>
        <end position="367"/>
    </location>
</feature>